<evidence type="ECO:0000259" key="4">
    <source>
        <dbReference type="PROSITE" id="PS51123"/>
    </source>
</evidence>
<dbReference type="SUPFAM" id="SSF103088">
    <property type="entry name" value="OmpA-like"/>
    <property type="match status" value="1"/>
</dbReference>
<feature type="compositionally biased region" description="Low complexity" evidence="2">
    <location>
        <begin position="406"/>
        <end position="417"/>
    </location>
</feature>
<dbReference type="Proteomes" id="UP000248916">
    <property type="component" value="Unassembled WGS sequence"/>
</dbReference>
<dbReference type="InterPro" id="IPR006665">
    <property type="entry name" value="OmpA-like"/>
</dbReference>
<dbReference type="InterPro" id="IPR050330">
    <property type="entry name" value="Bact_OuterMem_StrucFunc"/>
</dbReference>
<feature type="signal peptide" evidence="3">
    <location>
        <begin position="1"/>
        <end position="25"/>
    </location>
</feature>
<dbReference type="Gene3D" id="3.30.1330.60">
    <property type="entry name" value="OmpA-like domain"/>
    <property type="match status" value="1"/>
</dbReference>
<keyword evidence="3" id="KW-0732">Signal</keyword>
<organism evidence="5 6">
    <name type="scientific">Palleronia aestuarii</name>
    <dbReference type="NCBI Taxonomy" id="568105"/>
    <lineage>
        <taxon>Bacteria</taxon>
        <taxon>Pseudomonadati</taxon>
        <taxon>Pseudomonadota</taxon>
        <taxon>Alphaproteobacteria</taxon>
        <taxon>Rhodobacterales</taxon>
        <taxon>Roseobacteraceae</taxon>
        <taxon>Palleronia</taxon>
    </lineage>
</organism>
<gene>
    <name evidence="5" type="ORF">LX81_00960</name>
</gene>
<dbReference type="PANTHER" id="PTHR30329">
    <property type="entry name" value="STATOR ELEMENT OF FLAGELLAR MOTOR COMPLEX"/>
    <property type="match status" value="1"/>
</dbReference>
<dbReference type="InterPro" id="IPR036737">
    <property type="entry name" value="OmpA-like_sf"/>
</dbReference>
<dbReference type="EMBL" id="QKZL01000003">
    <property type="protein sequence ID" value="PZX18331.1"/>
    <property type="molecule type" value="Genomic_DNA"/>
</dbReference>
<keyword evidence="6" id="KW-1185">Reference proteome</keyword>
<feature type="compositionally biased region" description="Gly residues" evidence="2">
    <location>
        <begin position="180"/>
        <end position="255"/>
    </location>
</feature>
<feature type="chain" id="PRO_5016082644" evidence="3">
    <location>
        <begin position="26"/>
        <end position="759"/>
    </location>
</feature>
<dbReference type="CDD" id="cd07185">
    <property type="entry name" value="OmpA_C-like"/>
    <property type="match status" value="1"/>
</dbReference>
<feature type="compositionally biased region" description="Low complexity" evidence="2">
    <location>
        <begin position="314"/>
        <end position="346"/>
    </location>
</feature>
<feature type="domain" description="OmpA-like" evidence="4">
    <location>
        <begin position="632"/>
        <end position="757"/>
    </location>
</feature>
<dbReference type="AlphaFoldDB" id="A0A2W7ND62"/>
<feature type="compositionally biased region" description="Basic and acidic residues" evidence="2">
    <location>
        <begin position="418"/>
        <end position="429"/>
    </location>
</feature>
<evidence type="ECO:0000256" key="1">
    <source>
        <dbReference type="PROSITE-ProRule" id="PRU00473"/>
    </source>
</evidence>
<feature type="compositionally biased region" description="Low complexity" evidence="2">
    <location>
        <begin position="101"/>
        <end position="124"/>
    </location>
</feature>
<evidence type="ECO:0000313" key="6">
    <source>
        <dbReference type="Proteomes" id="UP000248916"/>
    </source>
</evidence>
<feature type="region of interest" description="Disordered" evidence="2">
    <location>
        <begin position="62"/>
        <end position="467"/>
    </location>
</feature>
<dbReference type="Pfam" id="PF00691">
    <property type="entry name" value="OmpA"/>
    <property type="match status" value="1"/>
</dbReference>
<accession>A0A2W7ND62</accession>
<dbReference type="RefSeq" id="WP_111536144.1">
    <property type="nucleotide sequence ID" value="NZ_QKZL01000003.1"/>
</dbReference>
<dbReference type="PANTHER" id="PTHR30329:SF21">
    <property type="entry name" value="LIPOPROTEIN YIAD-RELATED"/>
    <property type="match status" value="1"/>
</dbReference>
<sequence>MKTSLRTTTAVLACLHLVIPAPIMAQQGQPDAAAEAADACADPGAENCLDATERALEEGVADTADAPMETVPSDNAPVDGEAAPMTETQAGEPPAGQAQSEPPANAAPAGNGGASEAPAAAPGANGNGAGNGASAPASEPAIPDAAASGAASSGDHAAGGADAQAPASDPVIPAPDAGAGQQGQGGGAEAQGQGGGAGAQGQGGGAGAQGQGGGAGTQGQGGGAGAQGQGGAGSQGQAGGGQGGGGGAQGQGGGAQAPASEPAMPDADAPAQSGNAAGSGGASGQGASSDTTAPDAAPPTRNRAEGNLDTSRQAPAQGGNAANSNGSPGQGGSQNAAGGEAAQGASDTPAQGDRAPRAAQSGENAPAPRNQAGSGQATQGNGNRPPARANGAPARQAGQGGGGGNQAANQTANSAAAIREDATPSEETRQAITEDNARSSDEDFESTIQRGDGSETASSDTENDDGGLSDLEKALLLGAGALAVGTLLNGDRRVVASSDDRAVVTGADGSYQLLKNDNTLLQRPGTEVGTETFDDGSTRTTVYRQDGSRIETIRDASLRVLRRERIAADGTRTLLIDDTAQTQPVDVTTLRQPAATIEGTGDLAALRQALEMQENFDRAYSLDQVRNVVEVRDQVPAIELDNITFASGSAAISPSEAEELTALGQLLRDRIAADDREVFLVEGHTDAVGDAAYNLALSDRRAESVALALTEYFDVPPENLVVQGYGEQFLKIDTQQDERQNRRATVRRITPLLQVASSQ</sequence>
<feature type="compositionally biased region" description="Low complexity" evidence="2">
    <location>
        <begin position="380"/>
        <end position="397"/>
    </location>
</feature>
<dbReference type="GO" id="GO:0016020">
    <property type="term" value="C:membrane"/>
    <property type="evidence" value="ECO:0007669"/>
    <property type="project" value="UniProtKB-UniRule"/>
</dbReference>
<proteinExistence type="predicted"/>
<keyword evidence="1" id="KW-0472">Membrane</keyword>
<dbReference type="PROSITE" id="PS51123">
    <property type="entry name" value="OMPA_2"/>
    <property type="match status" value="1"/>
</dbReference>
<protein>
    <submittedName>
        <fullName evidence="5">Outer membrane protein OmpA-like peptidoglycan-associated protein</fullName>
    </submittedName>
</protein>
<evidence type="ECO:0000313" key="5">
    <source>
        <dbReference type="EMBL" id="PZX18331.1"/>
    </source>
</evidence>
<name>A0A2W7ND62_9RHOB</name>
<evidence type="ECO:0000256" key="3">
    <source>
        <dbReference type="SAM" id="SignalP"/>
    </source>
</evidence>
<reference evidence="5 6" key="1">
    <citation type="submission" date="2018-06" db="EMBL/GenBank/DDBJ databases">
        <title>Genomic Encyclopedia of Archaeal and Bacterial Type Strains, Phase II (KMG-II): from individual species to whole genera.</title>
        <authorList>
            <person name="Goeker M."/>
        </authorList>
    </citation>
    <scope>NUCLEOTIDE SEQUENCE [LARGE SCALE GENOMIC DNA]</scope>
    <source>
        <strain evidence="5 6">DSM 22009</strain>
    </source>
</reference>
<comment type="caution">
    <text evidence="5">The sequence shown here is derived from an EMBL/GenBank/DDBJ whole genome shotgun (WGS) entry which is preliminary data.</text>
</comment>
<evidence type="ECO:0000256" key="2">
    <source>
        <dbReference type="SAM" id="MobiDB-lite"/>
    </source>
</evidence>
<feature type="compositionally biased region" description="Low complexity" evidence="2">
    <location>
        <begin position="132"/>
        <end position="170"/>
    </location>
</feature>